<dbReference type="AlphaFoldDB" id="A0A0K2GCK9"/>
<evidence type="ECO:0000256" key="1">
    <source>
        <dbReference type="SAM" id="SignalP"/>
    </source>
</evidence>
<keyword evidence="1" id="KW-0732">Signal</keyword>
<dbReference type="STRING" id="42253.NITMOv2_2267"/>
<protein>
    <submittedName>
        <fullName evidence="2">Uncharacterized protein</fullName>
    </submittedName>
</protein>
<gene>
    <name evidence="2" type="ORF">NITMOv2_2267</name>
</gene>
<dbReference type="KEGG" id="nmv:NITMOv2_2267"/>
<feature type="signal peptide" evidence="1">
    <location>
        <begin position="1"/>
        <end position="36"/>
    </location>
</feature>
<dbReference type="Proteomes" id="UP000069205">
    <property type="component" value="Chromosome"/>
</dbReference>
<name>A0A0K2GCK9_NITMO</name>
<accession>A0A0K2GCK9</accession>
<sequence length="132" mass="14112">MVDAMSVRSGMPMFPGLRASAACAGAMLLMTCISCAETKPAPQNSLHQHLGEAGSTIPRSRPPYYPNSAGNIVGPPGYPAGNPALAPPIVGGTMNQTSGWPTARQLYPVKRDIRCDEVEGWRLSLRRLFGWC</sequence>
<dbReference type="EMBL" id="CP011801">
    <property type="protein sequence ID" value="ALA58683.1"/>
    <property type="molecule type" value="Genomic_DNA"/>
</dbReference>
<dbReference type="PATRIC" id="fig|42253.5.peg.2233"/>
<keyword evidence="3" id="KW-1185">Reference proteome</keyword>
<feature type="chain" id="PRO_5005476927" evidence="1">
    <location>
        <begin position="37"/>
        <end position="132"/>
    </location>
</feature>
<evidence type="ECO:0000313" key="2">
    <source>
        <dbReference type="EMBL" id="ALA58683.1"/>
    </source>
</evidence>
<evidence type="ECO:0000313" key="3">
    <source>
        <dbReference type="Proteomes" id="UP000069205"/>
    </source>
</evidence>
<proteinExistence type="predicted"/>
<organism evidence="2 3">
    <name type="scientific">Nitrospira moscoviensis</name>
    <dbReference type="NCBI Taxonomy" id="42253"/>
    <lineage>
        <taxon>Bacteria</taxon>
        <taxon>Pseudomonadati</taxon>
        <taxon>Nitrospirota</taxon>
        <taxon>Nitrospiria</taxon>
        <taxon>Nitrospirales</taxon>
        <taxon>Nitrospiraceae</taxon>
        <taxon>Nitrospira</taxon>
    </lineage>
</organism>
<reference evidence="2 3" key="1">
    <citation type="journal article" date="2015" name="Proc. Natl. Acad. Sci. U.S.A.">
        <title>Expanded metabolic versatility of ubiquitous nitrite-oxidizing bacteria from the genus Nitrospira.</title>
        <authorList>
            <person name="Koch H."/>
            <person name="Lucker S."/>
            <person name="Albertsen M."/>
            <person name="Kitzinger K."/>
            <person name="Herbold C."/>
            <person name="Spieck E."/>
            <person name="Nielsen P.H."/>
            <person name="Wagner M."/>
            <person name="Daims H."/>
        </authorList>
    </citation>
    <scope>NUCLEOTIDE SEQUENCE [LARGE SCALE GENOMIC DNA]</scope>
    <source>
        <strain evidence="2 3">NSP M-1</strain>
    </source>
</reference>